<proteinExistence type="predicted"/>
<keyword evidence="2" id="KW-1133">Transmembrane helix</keyword>
<accession>A0A0A2LJV6</accession>
<dbReference type="eggNOG" id="COG3247">
    <property type="taxonomic scope" value="Bacteria"/>
</dbReference>
<dbReference type="AlphaFoldDB" id="A0A0A2LJV6"/>
<feature type="transmembrane region" description="Helical" evidence="2">
    <location>
        <begin position="12"/>
        <end position="34"/>
    </location>
</feature>
<dbReference type="Pfam" id="PF03729">
    <property type="entry name" value="DUF308"/>
    <property type="match status" value="2"/>
</dbReference>
<feature type="transmembrane region" description="Helical" evidence="2">
    <location>
        <begin position="40"/>
        <end position="60"/>
    </location>
</feature>
<name>A0A0A2LJV6_9FLAO</name>
<feature type="coiled-coil region" evidence="1">
    <location>
        <begin position="184"/>
        <end position="211"/>
    </location>
</feature>
<keyword evidence="2" id="KW-0472">Membrane</keyword>
<comment type="caution">
    <text evidence="3">The sequence shown here is derived from an EMBL/GenBank/DDBJ whole genome shotgun (WGS) entry which is preliminary data.</text>
</comment>
<dbReference type="STRING" id="1406840.Q763_13380"/>
<evidence type="ECO:0000256" key="1">
    <source>
        <dbReference type="SAM" id="Coils"/>
    </source>
</evidence>
<feature type="transmembrane region" description="Helical" evidence="2">
    <location>
        <begin position="102"/>
        <end position="120"/>
    </location>
</feature>
<dbReference type="GO" id="GO:0005886">
    <property type="term" value="C:plasma membrane"/>
    <property type="evidence" value="ECO:0007669"/>
    <property type="project" value="TreeGrafter"/>
</dbReference>
<evidence type="ECO:0000313" key="3">
    <source>
        <dbReference type="EMBL" id="KGO79536.1"/>
    </source>
</evidence>
<sequence length="212" mass="24188">MKTFLKTVNNAIKYWYIFLIIGVLFAALGLYVFATPLKSFITLALFFSLSFIFSGLSEIMFASFNRKEVDNWGWILASGVISLLLGIIMTVKPEISMATLPFYIGFIVLFRSFMAISTAIDLQNYDSSNYNGLLLLGILGLIFSFVMLWNPIFAGMTLVFWTGAAVLSIGIYNIFLAFKLRRIHKTHQEISDELKEKLHQIKKEIHEELKDK</sequence>
<evidence type="ECO:0000256" key="2">
    <source>
        <dbReference type="SAM" id="Phobius"/>
    </source>
</evidence>
<keyword evidence="1" id="KW-0175">Coiled coil</keyword>
<dbReference type="PANTHER" id="PTHR34989">
    <property type="entry name" value="PROTEIN HDED"/>
    <property type="match status" value="1"/>
</dbReference>
<dbReference type="EMBL" id="JRLV01000016">
    <property type="protein sequence ID" value="KGO79536.1"/>
    <property type="molecule type" value="Genomic_DNA"/>
</dbReference>
<dbReference type="PANTHER" id="PTHR34989:SF1">
    <property type="entry name" value="PROTEIN HDED"/>
    <property type="match status" value="1"/>
</dbReference>
<organism evidence="3 4">
    <name type="scientific">Flavobacterium beibuense F44-8</name>
    <dbReference type="NCBI Taxonomy" id="1406840"/>
    <lineage>
        <taxon>Bacteria</taxon>
        <taxon>Pseudomonadati</taxon>
        <taxon>Bacteroidota</taxon>
        <taxon>Flavobacteriia</taxon>
        <taxon>Flavobacteriales</taxon>
        <taxon>Flavobacteriaceae</taxon>
        <taxon>Flavobacterium</taxon>
    </lineage>
</organism>
<dbReference type="InterPro" id="IPR052712">
    <property type="entry name" value="Acid_resist_chaperone_HdeD"/>
</dbReference>
<feature type="transmembrane region" description="Helical" evidence="2">
    <location>
        <begin position="158"/>
        <end position="178"/>
    </location>
</feature>
<keyword evidence="2" id="KW-0812">Transmembrane</keyword>
<feature type="transmembrane region" description="Helical" evidence="2">
    <location>
        <begin position="132"/>
        <end position="152"/>
    </location>
</feature>
<feature type="transmembrane region" description="Helical" evidence="2">
    <location>
        <begin position="72"/>
        <end position="90"/>
    </location>
</feature>
<protein>
    <submittedName>
        <fullName evidence="3">Membrane protein</fullName>
    </submittedName>
</protein>
<dbReference type="InterPro" id="IPR005325">
    <property type="entry name" value="DUF308_memb"/>
</dbReference>
<evidence type="ECO:0000313" key="4">
    <source>
        <dbReference type="Proteomes" id="UP000030129"/>
    </source>
</evidence>
<dbReference type="RefSeq" id="WP_035135052.1">
    <property type="nucleotide sequence ID" value="NZ_JRLV01000016.1"/>
</dbReference>
<keyword evidence="4" id="KW-1185">Reference proteome</keyword>
<reference evidence="3 4" key="1">
    <citation type="submission" date="2013-09" db="EMBL/GenBank/DDBJ databases">
        <authorList>
            <person name="Zeng Z."/>
            <person name="Chen C."/>
        </authorList>
    </citation>
    <scope>NUCLEOTIDE SEQUENCE [LARGE SCALE GENOMIC DNA]</scope>
    <source>
        <strain evidence="3 4">F44-8</strain>
    </source>
</reference>
<gene>
    <name evidence="3" type="ORF">Q763_13380</name>
</gene>
<dbReference type="Proteomes" id="UP000030129">
    <property type="component" value="Unassembled WGS sequence"/>
</dbReference>